<keyword evidence="2" id="KW-0472">Membrane</keyword>
<feature type="compositionally biased region" description="Gly residues" evidence="1">
    <location>
        <begin position="1203"/>
        <end position="1244"/>
    </location>
</feature>
<name>A0A366HUF9_9BACT</name>
<evidence type="ECO:0008006" key="5">
    <source>
        <dbReference type="Google" id="ProtNLM"/>
    </source>
</evidence>
<feature type="region of interest" description="Disordered" evidence="1">
    <location>
        <begin position="989"/>
        <end position="1315"/>
    </location>
</feature>
<feature type="compositionally biased region" description="Gly residues" evidence="1">
    <location>
        <begin position="1132"/>
        <end position="1142"/>
    </location>
</feature>
<organism evidence="3 4">
    <name type="scientific">Roseimicrobium gellanilyticum</name>
    <dbReference type="NCBI Taxonomy" id="748857"/>
    <lineage>
        <taxon>Bacteria</taxon>
        <taxon>Pseudomonadati</taxon>
        <taxon>Verrucomicrobiota</taxon>
        <taxon>Verrucomicrobiia</taxon>
        <taxon>Verrucomicrobiales</taxon>
        <taxon>Verrucomicrobiaceae</taxon>
        <taxon>Roseimicrobium</taxon>
    </lineage>
</organism>
<feature type="transmembrane region" description="Helical" evidence="2">
    <location>
        <begin position="149"/>
        <end position="168"/>
    </location>
</feature>
<feature type="region of interest" description="Disordered" evidence="1">
    <location>
        <begin position="641"/>
        <end position="665"/>
    </location>
</feature>
<feature type="transmembrane region" description="Helical" evidence="2">
    <location>
        <begin position="60"/>
        <end position="79"/>
    </location>
</feature>
<accession>A0A366HUF9</accession>
<keyword evidence="4" id="KW-1185">Reference proteome</keyword>
<gene>
    <name evidence="3" type="ORF">DES53_101712</name>
</gene>
<feature type="compositionally biased region" description="Basic and acidic residues" evidence="1">
    <location>
        <begin position="949"/>
        <end position="968"/>
    </location>
</feature>
<dbReference type="EMBL" id="QNRR01000001">
    <property type="protein sequence ID" value="RBP47912.1"/>
    <property type="molecule type" value="Genomic_DNA"/>
</dbReference>
<evidence type="ECO:0000313" key="4">
    <source>
        <dbReference type="Proteomes" id="UP000253426"/>
    </source>
</evidence>
<feature type="compositionally biased region" description="Basic and acidic residues" evidence="1">
    <location>
        <begin position="772"/>
        <end position="784"/>
    </location>
</feature>
<feature type="compositionally biased region" description="Low complexity" evidence="1">
    <location>
        <begin position="1118"/>
        <end position="1131"/>
    </location>
</feature>
<feature type="compositionally biased region" description="Basic and acidic residues" evidence="1">
    <location>
        <begin position="989"/>
        <end position="1001"/>
    </location>
</feature>
<evidence type="ECO:0000313" key="3">
    <source>
        <dbReference type="EMBL" id="RBP47912.1"/>
    </source>
</evidence>
<comment type="caution">
    <text evidence="3">The sequence shown here is derived from an EMBL/GenBank/DDBJ whole genome shotgun (WGS) entry which is preliminary data.</text>
</comment>
<feature type="region of interest" description="Disordered" evidence="1">
    <location>
        <begin position="935"/>
        <end position="968"/>
    </location>
</feature>
<reference evidence="3 4" key="1">
    <citation type="submission" date="2018-06" db="EMBL/GenBank/DDBJ databases">
        <title>Genomic Encyclopedia of Type Strains, Phase IV (KMG-IV): sequencing the most valuable type-strain genomes for metagenomic binning, comparative biology and taxonomic classification.</title>
        <authorList>
            <person name="Goeker M."/>
        </authorList>
    </citation>
    <scope>NUCLEOTIDE SEQUENCE [LARGE SCALE GENOMIC DNA]</scope>
    <source>
        <strain evidence="3 4">DSM 25532</strain>
    </source>
</reference>
<feature type="compositionally biased region" description="Gly residues" evidence="1">
    <location>
        <begin position="1105"/>
        <end position="1117"/>
    </location>
</feature>
<feature type="compositionally biased region" description="Low complexity" evidence="1">
    <location>
        <begin position="1143"/>
        <end position="1160"/>
    </location>
</feature>
<keyword evidence="2" id="KW-0812">Transmembrane</keyword>
<feature type="compositionally biased region" description="Low complexity" evidence="1">
    <location>
        <begin position="1054"/>
        <end position="1075"/>
    </location>
</feature>
<feature type="compositionally biased region" description="Basic and acidic residues" evidence="1">
    <location>
        <begin position="856"/>
        <end position="876"/>
    </location>
</feature>
<proteinExistence type="predicted"/>
<feature type="compositionally biased region" description="Gly residues" evidence="1">
    <location>
        <begin position="1161"/>
        <end position="1186"/>
    </location>
</feature>
<evidence type="ECO:0000256" key="1">
    <source>
        <dbReference type="SAM" id="MobiDB-lite"/>
    </source>
</evidence>
<feature type="compositionally biased region" description="Basic and acidic residues" evidence="1">
    <location>
        <begin position="811"/>
        <end position="831"/>
    </location>
</feature>
<keyword evidence="2" id="KW-1133">Transmembrane helix</keyword>
<feature type="compositionally biased region" description="Low complexity" evidence="1">
    <location>
        <begin position="1010"/>
        <end position="1020"/>
    </location>
</feature>
<feature type="compositionally biased region" description="Gly residues" evidence="1">
    <location>
        <begin position="1255"/>
        <end position="1271"/>
    </location>
</feature>
<feature type="compositionally biased region" description="Polar residues" evidence="1">
    <location>
        <begin position="898"/>
        <end position="907"/>
    </location>
</feature>
<sequence>MKPPTPSVLVALERRLEPLIEMERLILRRKLLAAGFGVAALAAFLVWWQSGAFGLNRWELLLCALVGYAIIWFGSDWWAGARKVEPREMAHRLEAAHPDMQAVLLTAMDQHSDGGRLTYLQQRVVSDAVRHSMSHDWQERLFGNKAKNWDYVSSGALAVFALLVALTFPKLTGIDIMQHQDQVVVKQEEEKKTDAPVITVEVRPGDTEVEHNTRLVVDVKFTGGTPAHAVIVVSEDEEGKQERVRVNMNATVENNAFGGVVKSVERDGFYRVEYEGGVSPTYRVTTYVHPELVRSDATITPPAYSGQPAKEIKNTLNVTALEGSDIRFRMTVNKPVSVAELYGEDKSSIPLTPTKEDPLVLEGSMKPEDSQKYRLHLVDAQERSNKQPPWIKVSVLKDNPPKVDMVFPKRDLAVSPLQELPLEAKVWDDIGVEKAGAVFMLGEATTEVPLSDGKLAGKKSHDLKTMLALEKLKAEPRQLVSYYVWAEDNHPQGGVRRTMSDMFFAEVRHFEDIFREAEGGQGQGQGQGQGGVADKLAQLQKQVVNATWRLVREAGAGRKFEKMESDVGTVKEGQDTALKQTEEALEEVEDAEIRQALEDAAKAMRRASETLDGGIKKKETNPLKVALAPEREALEHLGRAQSREHRVMRAQNQQQGGGQSQQNQRQIMQLELAQKEKMYEEESEAQEEQTMEQQENLQVLNRLKELARRQEALAEKIKDLEEQMAKAKTEEEKAEIQQQLKRLQEEQEQLLRDLDELQERMEKPENQQNMAQEREKLDEAREQARQAAEQLAQQQASAAANSATRAQENLEEVRDEFRQRTAKRFSDEMRQLKQQASELEESQKQLAEAMNPEGKSAAESKPGEKGDTTAELKKNLETNQLRRQAEAQGEALDKLLENMQQLSQQAEASEPLLANSLHDAVRKAHSDGIKDALDETKINLQYSPEDAQSSERKAAQGIEELKKGVDRAAESVLGSETEALRMARNELDRLLNDVEKDEAKRQQNAGGEPGSPQQQTAQGQQGNGEQGQPGKGSESAERRMAAAGDADKEREGRQASQAGQQQGQQPQQGSRPGQGAEPGKEGMRGGLAGNTPGQEQQQRQPGQGQQPGEGQQPGQGQGEQQSQQQAQAGMQPGQGRGQGQQPGEGQSQQEQQQQAANGRQPGQGQGQQPGQGQGQDGQQPGQGQGEGMTADNTPGQGQQPSGSQGGQPSGQQQGQGQGQGQSPGGQQGMAQGGQGQGQGQGQGTQGQQPGDGQRGEGGQLAQGGNRAGGARRGNTEGSTSGGGGEGGPGGDGGWFFDGAAETDNDSTLTGSNFGDWTDRLRKVEEALEDQELRNQAAGVLENARQIRMDNRRNDMPPQSDLVQMKVLQPLAELRDRVSEELAKRESANPLAPLDRDPVPHRYRELVRRYYRELGGGQ</sequence>
<feature type="compositionally biased region" description="Basic and acidic residues" evidence="1">
    <location>
        <begin position="1034"/>
        <end position="1053"/>
    </location>
</feature>
<feature type="compositionally biased region" description="Basic and acidic residues" evidence="1">
    <location>
        <begin position="753"/>
        <end position="765"/>
    </location>
</feature>
<feature type="compositionally biased region" description="Low complexity" evidence="1">
    <location>
        <begin position="785"/>
        <end position="807"/>
    </location>
</feature>
<dbReference type="Proteomes" id="UP000253426">
    <property type="component" value="Unassembled WGS sequence"/>
</dbReference>
<evidence type="ECO:0000256" key="2">
    <source>
        <dbReference type="SAM" id="Phobius"/>
    </source>
</evidence>
<feature type="transmembrane region" description="Helical" evidence="2">
    <location>
        <begin position="31"/>
        <end position="48"/>
    </location>
</feature>
<feature type="region of interest" description="Disordered" evidence="1">
    <location>
        <begin position="753"/>
        <end position="914"/>
    </location>
</feature>
<feature type="compositionally biased region" description="Polar residues" evidence="1">
    <location>
        <begin position="1305"/>
        <end position="1314"/>
    </location>
</feature>
<protein>
    <recommendedName>
        <fullName evidence="5">DUF4175 family protein</fullName>
    </recommendedName>
</protein>
<feature type="compositionally biased region" description="Gly residues" evidence="1">
    <location>
        <begin position="1279"/>
        <end position="1295"/>
    </location>
</feature>
<dbReference type="RefSeq" id="WP_211325429.1">
    <property type="nucleotide sequence ID" value="NZ_QNRR01000001.1"/>
</dbReference>
<feature type="compositionally biased region" description="Gly residues" evidence="1">
    <location>
        <begin position="1021"/>
        <end position="1030"/>
    </location>
</feature>
<feature type="compositionally biased region" description="Low complexity" evidence="1">
    <location>
        <begin position="1092"/>
        <end position="1104"/>
    </location>
</feature>